<dbReference type="EMBL" id="RGET01000001">
    <property type="protein sequence ID" value="NBN87470.1"/>
    <property type="molecule type" value="Genomic_DNA"/>
</dbReference>
<evidence type="ECO:0000313" key="2">
    <source>
        <dbReference type="Proteomes" id="UP000713222"/>
    </source>
</evidence>
<sequence length="92" mass="10632">MMSWLWRLAMEAKKPRRQHLVCVKGQMQPHIFAVIRLSWYRNGRLYTVEEMNVENGTKETPEAVIMLIKEALKSGADVTMQTACQPQDLGIE</sequence>
<reference evidence="1" key="1">
    <citation type="submission" date="2018-10" db="EMBL/GenBank/DDBJ databases">
        <title>Iterative Subtractive Binning of Freshwater Chronoseries Metagenomes Recovers Nearly Complete Genomes from over Four Hundred Novel Species.</title>
        <authorList>
            <person name="Rodriguez-R L.M."/>
            <person name="Tsementzi D."/>
            <person name="Luo C."/>
            <person name="Konstantinidis K.T."/>
        </authorList>
    </citation>
    <scope>NUCLEOTIDE SEQUENCE</scope>
    <source>
        <strain evidence="1">WB7_6_001</strain>
    </source>
</reference>
<name>A0A964UX94_9PROT</name>
<gene>
    <name evidence="1" type="ORF">EBV32_00010</name>
</gene>
<dbReference type="Proteomes" id="UP000713222">
    <property type="component" value="Unassembled WGS sequence"/>
</dbReference>
<comment type="caution">
    <text evidence="1">The sequence shown here is derived from an EMBL/GenBank/DDBJ whole genome shotgun (WGS) entry which is preliminary data.</text>
</comment>
<proteinExistence type="predicted"/>
<dbReference type="AlphaFoldDB" id="A0A964UX94"/>
<evidence type="ECO:0000313" key="1">
    <source>
        <dbReference type="EMBL" id="NBN87470.1"/>
    </source>
</evidence>
<accession>A0A964UX94</accession>
<organism evidence="1 2">
    <name type="scientific">Candidatus Fonsibacter lacus</name>
    <dbReference type="NCBI Taxonomy" id="2576439"/>
    <lineage>
        <taxon>Bacteria</taxon>
        <taxon>Pseudomonadati</taxon>
        <taxon>Pseudomonadota</taxon>
        <taxon>Alphaproteobacteria</taxon>
        <taxon>Candidatus Pelagibacterales</taxon>
        <taxon>Candidatus Pelagibacterales incertae sedis</taxon>
        <taxon>Candidatus Fonsibacter</taxon>
    </lineage>
</organism>
<protein>
    <submittedName>
        <fullName evidence="1">Uncharacterized protein</fullName>
    </submittedName>
</protein>